<gene>
    <name evidence="2" type="ORF">SAPIO_CDS6218</name>
</gene>
<dbReference type="HOGENOM" id="CLU_051528_0_0_1"/>
<dbReference type="KEGG" id="sapo:SAPIO_CDS6218"/>
<name>A0A084G4A0_PSEDA</name>
<feature type="transmembrane region" description="Helical" evidence="1">
    <location>
        <begin position="285"/>
        <end position="307"/>
    </location>
</feature>
<keyword evidence="1" id="KW-0812">Transmembrane</keyword>
<keyword evidence="3" id="KW-1185">Reference proteome</keyword>
<protein>
    <submittedName>
        <fullName evidence="2">Uncharacterized protein</fullName>
    </submittedName>
</protein>
<feature type="transmembrane region" description="Helical" evidence="1">
    <location>
        <begin position="319"/>
        <end position="336"/>
    </location>
</feature>
<sequence>MTRGILTSLLDTIKADPWAMWLISSQYDGFHHMRANKTYNDTFYFGCWHSAIAWTFCRQSASTRAIWITRQGISEHRDWDMDDKRNPIPEFLTSLDSYAPLTHVPYVLAIALALATMLDYDARILRQLQQIEEVEEGTGFTRKHMVSGNLDHAYDVDKLTQWSRLCSGLRINTTNLLRHHDNCMRLFEYIADSEKEGPNLAAGTTYSGEYDRSMADILEMTRVLKMRADSFSTYASYIRDRAEAQVNVIFALLTHEDSVANLKSAEASKGIAAAAKRDSSAMKTVAVMTMAFLPATFLAALFALPALEWAKPVVVKMDGFVLYWITTIILTVTVFVPY</sequence>
<dbReference type="AlphaFoldDB" id="A0A084G4A0"/>
<keyword evidence="1" id="KW-1133">Transmembrane helix</keyword>
<dbReference type="VEuPathDB" id="FungiDB:SAPIO_CDS6218"/>
<dbReference type="Gene3D" id="1.20.58.340">
    <property type="entry name" value="Magnesium transport protein CorA, transmembrane region"/>
    <property type="match status" value="1"/>
</dbReference>
<comment type="caution">
    <text evidence="2">The sequence shown here is derived from an EMBL/GenBank/DDBJ whole genome shotgun (WGS) entry which is preliminary data.</text>
</comment>
<dbReference type="OrthoDB" id="5392974at2759"/>
<evidence type="ECO:0000313" key="3">
    <source>
        <dbReference type="Proteomes" id="UP000028545"/>
    </source>
</evidence>
<dbReference type="Proteomes" id="UP000028545">
    <property type="component" value="Unassembled WGS sequence"/>
</dbReference>
<keyword evidence="1" id="KW-0472">Membrane</keyword>
<dbReference type="EMBL" id="JOWA01000101">
    <property type="protein sequence ID" value="KEZ42162.1"/>
    <property type="molecule type" value="Genomic_DNA"/>
</dbReference>
<proteinExistence type="predicted"/>
<dbReference type="GeneID" id="27725290"/>
<evidence type="ECO:0000313" key="2">
    <source>
        <dbReference type="EMBL" id="KEZ42162.1"/>
    </source>
</evidence>
<evidence type="ECO:0000256" key="1">
    <source>
        <dbReference type="SAM" id="Phobius"/>
    </source>
</evidence>
<organism evidence="2 3">
    <name type="scientific">Pseudallescheria apiosperma</name>
    <name type="common">Scedosporium apiospermum</name>
    <dbReference type="NCBI Taxonomy" id="563466"/>
    <lineage>
        <taxon>Eukaryota</taxon>
        <taxon>Fungi</taxon>
        <taxon>Dikarya</taxon>
        <taxon>Ascomycota</taxon>
        <taxon>Pezizomycotina</taxon>
        <taxon>Sordariomycetes</taxon>
        <taxon>Hypocreomycetidae</taxon>
        <taxon>Microascales</taxon>
        <taxon>Microascaceae</taxon>
        <taxon>Scedosporium</taxon>
    </lineage>
</organism>
<reference evidence="2 3" key="1">
    <citation type="journal article" date="2014" name="Genome Announc.">
        <title>Draft genome sequence of the pathogenic fungus Scedosporium apiospermum.</title>
        <authorList>
            <person name="Vandeputte P."/>
            <person name="Ghamrawi S."/>
            <person name="Rechenmann M."/>
            <person name="Iltis A."/>
            <person name="Giraud S."/>
            <person name="Fleury M."/>
            <person name="Thornton C."/>
            <person name="Delhaes L."/>
            <person name="Meyer W."/>
            <person name="Papon N."/>
            <person name="Bouchara J.P."/>
        </authorList>
    </citation>
    <scope>NUCLEOTIDE SEQUENCE [LARGE SCALE GENOMIC DNA]</scope>
    <source>
        <strain evidence="2 3">IHEM 14462</strain>
    </source>
</reference>
<accession>A0A084G4A0</accession>
<dbReference type="RefSeq" id="XP_016641961.1">
    <property type="nucleotide sequence ID" value="XM_016788380.1"/>
</dbReference>